<dbReference type="InterPro" id="IPR009045">
    <property type="entry name" value="Zn_M74/Hedgehog-like"/>
</dbReference>
<dbReference type="SUPFAM" id="SSF55166">
    <property type="entry name" value="Hedgehog/DD-peptidase"/>
    <property type="match status" value="1"/>
</dbReference>
<dbReference type="Pfam" id="PF08291">
    <property type="entry name" value="Peptidase_M15_3"/>
    <property type="match status" value="1"/>
</dbReference>
<organism evidence="2 3">
    <name type="scientific">Costertonia aggregata</name>
    <dbReference type="NCBI Taxonomy" id="343403"/>
    <lineage>
        <taxon>Bacteria</taxon>
        <taxon>Pseudomonadati</taxon>
        <taxon>Bacteroidota</taxon>
        <taxon>Flavobacteriia</taxon>
        <taxon>Flavobacteriales</taxon>
        <taxon>Flavobacteriaceae</taxon>
        <taxon>Costertonia</taxon>
    </lineage>
</organism>
<dbReference type="Proteomes" id="UP000509302">
    <property type="component" value="Chromosome"/>
</dbReference>
<name>A0A7H9AMA5_9FLAO</name>
<sequence length="374" mass="42437">MGRVWFDDYPEVGLDFSSFKIIPEIIQIDTYDDVNTLSLISTSTDAGFSTPVENNSKDLNGLITELGNYEIEMATSSGGFYSKKIDIISHNTLIVFNKIDYDFELRRLDDEGNRIENSDEELLSQTFVSVDQINIQFFELDGHDLENDGNSCDDIIWEVEGVTDDDGTVDEVDNGQQDVYAFTPNPINRPTQRPVTARNESIRYNVNATILGLRRVFELEQDQIDILRQEYIDFATNFQPGRDNAYLDNGNWNVGNYDYIITESNDNHFDAIYNAIVNNWTSRGYTDNIVVSSAYRNPRRNPGAQNSRHLRGLALDIYPEGGVNLQRWLDLRASGNDININGLSITAHCDRSGTFVDNNCSIANHIHVQWQDIG</sequence>
<proteinExistence type="predicted"/>
<dbReference type="AlphaFoldDB" id="A0A7H9AMA5"/>
<dbReference type="EMBL" id="CP058595">
    <property type="protein sequence ID" value="QLG44503.1"/>
    <property type="molecule type" value="Genomic_DNA"/>
</dbReference>
<evidence type="ECO:0000259" key="1">
    <source>
        <dbReference type="Pfam" id="PF08291"/>
    </source>
</evidence>
<protein>
    <recommendedName>
        <fullName evidence="1">Peptidase M15A C-terminal domain-containing protein</fullName>
    </recommendedName>
</protein>
<dbReference type="InterPro" id="IPR013230">
    <property type="entry name" value="Peptidase_M15A_C"/>
</dbReference>
<dbReference type="KEGG" id="cagg:HYG79_03790"/>
<evidence type="ECO:0000313" key="3">
    <source>
        <dbReference type="Proteomes" id="UP000509302"/>
    </source>
</evidence>
<keyword evidence="3" id="KW-1185">Reference proteome</keyword>
<dbReference type="Gene3D" id="3.30.1380.10">
    <property type="match status" value="1"/>
</dbReference>
<reference evidence="2 3" key="1">
    <citation type="journal article" date="2006" name="Int. J. Syst. Evol. Microbiol.">
        <title>Costertonia aggregata gen. nov., sp. nov., a mesophilic marine bacterium of the family Flavobacteriaceae, isolated from a mature biofilm.</title>
        <authorList>
            <person name="Kwon K.K."/>
            <person name="Lee Y.K."/>
            <person name="Lee H.K."/>
        </authorList>
    </citation>
    <scope>NUCLEOTIDE SEQUENCE [LARGE SCALE GENOMIC DNA]</scope>
    <source>
        <strain evidence="2 3">KCCM 42265</strain>
    </source>
</reference>
<dbReference type="RefSeq" id="WP_179240837.1">
    <property type="nucleotide sequence ID" value="NZ_CP058595.1"/>
</dbReference>
<feature type="domain" description="Peptidase M15A C-terminal" evidence="1">
    <location>
        <begin position="284"/>
        <end position="322"/>
    </location>
</feature>
<evidence type="ECO:0000313" key="2">
    <source>
        <dbReference type="EMBL" id="QLG44503.1"/>
    </source>
</evidence>
<accession>A0A7H9AMA5</accession>
<gene>
    <name evidence="2" type="ORF">HYG79_03790</name>
</gene>